<dbReference type="AlphaFoldDB" id="A0A2C9D3G4"/>
<proteinExistence type="predicted"/>
<name>A0A2C9D3G4_9HYPH</name>
<reference evidence="2" key="1">
    <citation type="submission" date="2017-09" db="EMBL/GenBank/DDBJ databases">
        <title>Genome sequence of Nannocystis excedens DSM 71.</title>
        <authorList>
            <person name="Blom J."/>
        </authorList>
    </citation>
    <scope>NUCLEOTIDE SEQUENCE [LARGE SCALE GENOMIC DNA]</scope>
    <source>
        <strain evidence="2">type strain: E19</strain>
    </source>
</reference>
<dbReference type="KEGG" id="hdi:HDIA_0790"/>
<organism evidence="1 2">
    <name type="scientific">Hartmannibacter diazotrophicus</name>
    <dbReference type="NCBI Taxonomy" id="1482074"/>
    <lineage>
        <taxon>Bacteria</taxon>
        <taxon>Pseudomonadati</taxon>
        <taxon>Pseudomonadota</taxon>
        <taxon>Alphaproteobacteria</taxon>
        <taxon>Hyphomicrobiales</taxon>
        <taxon>Pleomorphomonadaceae</taxon>
        <taxon>Hartmannibacter</taxon>
    </lineage>
</organism>
<protein>
    <submittedName>
        <fullName evidence="1">Uncharacterized protein</fullName>
    </submittedName>
</protein>
<evidence type="ECO:0000313" key="2">
    <source>
        <dbReference type="Proteomes" id="UP000223606"/>
    </source>
</evidence>
<accession>A0A2C9D3G4</accession>
<keyword evidence="2" id="KW-1185">Reference proteome</keyword>
<gene>
    <name evidence="1" type="ORF">HDIA_0790</name>
</gene>
<dbReference type="EMBL" id="LT960614">
    <property type="protein sequence ID" value="SON54331.1"/>
    <property type="molecule type" value="Genomic_DNA"/>
</dbReference>
<evidence type="ECO:0000313" key="1">
    <source>
        <dbReference type="EMBL" id="SON54331.1"/>
    </source>
</evidence>
<sequence length="63" mass="7231">MEPKAVFKFEMNQRVALSMSGEYGVVIGRAEYLDLAPQYYIRYVDGTDRQVQDWIPESALTAL</sequence>
<dbReference type="OrthoDB" id="6456362at2"/>
<dbReference type="RefSeq" id="WP_099554578.1">
    <property type="nucleotide sequence ID" value="NZ_LT960614.1"/>
</dbReference>
<dbReference type="Proteomes" id="UP000223606">
    <property type="component" value="Chromosome 1"/>
</dbReference>